<organism evidence="2 3">
    <name type="scientific">Punica granatum</name>
    <name type="common">Pomegranate</name>
    <dbReference type="NCBI Taxonomy" id="22663"/>
    <lineage>
        <taxon>Eukaryota</taxon>
        <taxon>Viridiplantae</taxon>
        <taxon>Streptophyta</taxon>
        <taxon>Embryophyta</taxon>
        <taxon>Tracheophyta</taxon>
        <taxon>Spermatophyta</taxon>
        <taxon>Magnoliopsida</taxon>
        <taxon>eudicotyledons</taxon>
        <taxon>Gunneridae</taxon>
        <taxon>Pentapetalae</taxon>
        <taxon>rosids</taxon>
        <taxon>malvids</taxon>
        <taxon>Myrtales</taxon>
        <taxon>Lythraceae</taxon>
        <taxon>Punica</taxon>
    </lineage>
</organism>
<name>A0A2I0KF42_PUNGR</name>
<evidence type="ECO:0000313" key="3">
    <source>
        <dbReference type="Proteomes" id="UP000233551"/>
    </source>
</evidence>
<evidence type="ECO:0000313" key="2">
    <source>
        <dbReference type="EMBL" id="PKI67122.1"/>
    </source>
</evidence>
<dbReference type="EMBL" id="PGOL01000639">
    <property type="protein sequence ID" value="PKI67122.1"/>
    <property type="molecule type" value="Genomic_DNA"/>
</dbReference>
<dbReference type="AlphaFoldDB" id="A0A2I0KF42"/>
<sequence>MRAPTRVHIRIQHSTSYLRLERVTPPLEEITHVWTTLRPVDHDYIRAFVGDVPLLATRKIGWNFLDAAIAFWNPEHAVFDIQGVELTPTIEEYRTLIGWTAITHSIIEPNIYITRPTLVSHLLEVQSTRLNTELAYSDSAEIAIEKILFFIQSRVHRVQGDVLRKDLCHAFLLLIFEDSPIPSLAGSRRRGLSRRRSPSGWRARRPHGKASRIPIGHVWAYRDSSDDALAAYWLFNMHISFGPFSSRCRGATALVTRMGISVQIGSNHGLVISDVMTRIPERNVLDFRLYGSRLTGGCDPFGVMNRLRGKRKLGEHAALG</sequence>
<evidence type="ECO:0000256" key="1">
    <source>
        <dbReference type="SAM" id="MobiDB-lite"/>
    </source>
</evidence>
<dbReference type="Proteomes" id="UP000233551">
    <property type="component" value="Unassembled WGS sequence"/>
</dbReference>
<protein>
    <recommendedName>
        <fullName evidence="4">Aminotransferase-like plant mobile domain-containing protein</fullName>
    </recommendedName>
</protein>
<gene>
    <name evidence="2" type="ORF">CRG98_012495</name>
</gene>
<feature type="region of interest" description="Disordered" evidence="1">
    <location>
        <begin position="186"/>
        <end position="208"/>
    </location>
</feature>
<comment type="caution">
    <text evidence="2">The sequence shown here is derived from an EMBL/GenBank/DDBJ whole genome shotgun (WGS) entry which is preliminary data.</text>
</comment>
<evidence type="ECO:0008006" key="4">
    <source>
        <dbReference type="Google" id="ProtNLM"/>
    </source>
</evidence>
<proteinExistence type="predicted"/>
<feature type="compositionally biased region" description="Basic residues" evidence="1">
    <location>
        <begin position="187"/>
        <end position="208"/>
    </location>
</feature>
<accession>A0A2I0KF42</accession>
<reference evidence="2 3" key="1">
    <citation type="submission" date="2017-11" db="EMBL/GenBank/DDBJ databases">
        <title>De-novo sequencing of pomegranate (Punica granatum L.) genome.</title>
        <authorList>
            <person name="Akparov Z."/>
            <person name="Amiraslanov A."/>
            <person name="Hajiyeva S."/>
            <person name="Abbasov M."/>
            <person name="Kaur K."/>
            <person name="Hamwieh A."/>
            <person name="Solovyev V."/>
            <person name="Salamov A."/>
            <person name="Braich B."/>
            <person name="Kosarev P."/>
            <person name="Mahmoud A."/>
            <person name="Hajiyev E."/>
            <person name="Babayeva S."/>
            <person name="Izzatullayeva V."/>
            <person name="Mammadov A."/>
            <person name="Mammadov A."/>
            <person name="Sharifova S."/>
            <person name="Ojaghi J."/>
            <person name="Eynullazada K."/>
            <person name="Bayramov B."/>
            <person name="Abdulazimova A."/>
            <person name="Shahmuradov I."/>
        </authorList>
    </citation>
    <scope>NUCLEOTIDE SEQUENCE [LARGE SCALE GENOMIC DNA]</scope>
    <source>
        <strain evidence="3">cv. AG2017</strain>
        <tissue evidence="2">Leaf</tissue>
    </source>
</reference>
<keyword evidence="3" id="KW-1185">Reference proteome</keyword>